<name>A0A6A6XSL2_9PLEO</name>
<sequence>MVLKSINTPVSKRTPPQPYVASLLEQLPFEIRETIYGYLGYPVHSHIWIHSWFYPHSEIRVKIARFGIYEAEAPWPVKFWWHYVGNNDEDLNIDYFNFEHVLMHLNRAFRVDAMAVLYGRSIPLEIAFELTKPSLSYQLRNIALMKHGSILKSFHFRKMGLDTNSFKFLTRIVIPESVTEQSGGSNIPGNKFKAPILKHVLRIKEWHTPILKASSLVLLIADHCPHLVYLHLDVALSALRMAVLKNAESLDAVAFAFGEVKSKCMKLEILRIQGFNLSYIDGHFTVNGVAEPQKGRFTLRGLAELHPKDCSREEVVKWARGSLWS</sequence>
<dbReference type="Proteomes" id="UP000799757">
    <property type="component" value="Unassembled WGS sequence"/>
</dbReference>
<keyword evidence="2" id="KW-1185">Reference proteome</keyword>
<protein>
    <submittedName>
        <fullName evidence="1">Uncharacterized protein</fullName>
    </submittedName>
</protein>
<dbReference type="EMBL" id="MU001765">
    <property type="protein sequence ID" value="KAF2799389.1"/>
    <property type="molecule type" value="Genomic_DNA"/>
</dbReference>
<reference evidence="1" key="1">
    <citation type="journal article" date="2020" name="Stud. Mycol.">
        <title>101 Dothideomycetes genomes: a test case for predicting lifestyles and emergence of pathogens.</title>
        <authorList>
            <person name="Haridas S."/>
            <person name="Albert R."/>
            <person name="Binder M."/>
            <person name="Bloem J."/>
            <person name="Labutti K."/>
            <person name="Salamov A."/>
            <person name="Andreopoulos B."/>
            <person name="Baker S."/>
            <person name="Barry K."/>
            <person name="Bills G."/>
            <person name="Bluhm B."/>
            <person name="Cannon C."/>
            <person name="Castanera R."/>
            <person name="Culley D."/>
            <person name="Daum C."/>
            <person name="Ezra D."/>
            <person name="Gonzalez J."/>
            <person name="Henrissat B."/>
            <person name="Kuo A."/>
            <person name="Liang C."/>
            <person name="Lipzen A."/>
            <person name="Lutzoni F."/>
            <person name="Magnuson J."/>
            <person name="Mondo S."/>
            <person name="Nolan M."/>
            <person name="Ohm R."/>
            <person name="Pangilinan J."/>
            <person name="Park H.-J."/>
            <person name="Ramirez L."/>
            <person name="Alfaro M."/>
            <person name="Sun H."/>
            <person name="Tritt A."/>
            <person name="Yoshinaga Y."/>
            <person name="Zwiers L.-H."/>
            <person name="Turgeon B."/>
            <person name="Goodwin S."/>
            <person name="Spatafora J."/>
            <person name="Crous P."/>
            <person name="Grigoriev I."/>
        </authorList>
    </citation>
    <scope>NUCLEOTIDE SEQUENCE</scope>
    <source>
        <strain evidence="1">CBS 109.77</strain>
    </source>
</reference>
<dbReference type="OrthoDB" id="3736456at2759"/>
<evidence type="ECO:0000313" key="1">
    <source>
        <dbReference type="EMBL" id="KAF2799389.1"/>
    </source>
</evidence>
<accession>A0A6A6XSL2</accession>
<dbReference type="AlphaFoldDB" id="A0A6A6XSL2"/>
<organism evidence="1 2">
    <name type="scientific">Melanomma pulvis-pyrius CBS 109.77</name>
    <dbReference type="NCBI Taxonomy" id="1314802"/>
    <lineage>
        <taxon>Eukaryota</taxon>
        <taxon>Fungi</taxon>
        <taxon>Dikarya</taxon>
        <taxon>Ascomycota</taxon>
        <taxon>Pezizomycotina</taxon>
        <taxon>Dothideomycetes</taxon>
        <taxon>Pleosporomycetidae</taxon>
        <taxon>Pleosporales</taxon>
        <taxon>Melanommataceae</taxon>
        <taxon>Melanomma</taxon>
    </lineage>
</organism>
<evidence type="ECO:0000313" key="2">
    <source>
        <dbReference type="Proteomes" id="UP000799757"/>
    </source>
</evidence>
<proteinExistence type="predicted"/>
<gene>
    <name evidence="1" type="ORF">K505DRAFT_332625</name>
</gene>